<organism evidence="2 3">
    <name type="scientific">Ridgeia piscesae</name>
    <name type="common">Tubeworm</name>
    <dbReference type="NCBI Taxonomy" id="27915"/>
    <lineage>
        <taxon>Eukaryota</taxon>
        <taxon>Metazoa</taxon>
        <taxon>Spiralia</taxon>
        <taxon>Lophotrochozoa</taxon>
        <taxon>Annelida</taxon>
        <taxon>Polychaeta</taxon>
        <taxon>Sedentaria</taxon>
        <taxon>Canalipalpata</taxon>
        <taxon>Sabellida</taxon>
        <taxon>Siboglinidae</taxon>
        <taxon>Ridgeia</taxon>
    </lineage>
</organism>
<name>A0AAD9NJU4_RIDPI</name>
<gene>
    <name evidence="2" type="ORF">NP493_1174g00058</name>
</gene>
<dbReference type="Proteomes" id="UP001209878">
    <property type="component" value="Unassembled WGS sequence"/>
</dbReference>
<accession>A0AAD9NJU4</accession>
<evidence type="ECO:0000256" key="1">
    <source>
        <dbReference type="SAM" id="Phobius"/>
    </source>
</evidence>
<keyword evidence="1" id="KW-0812">Transmembrane</keyword>
<comment type="caution">
    <text evidence="2">The sequence shown here is derived from an EMBL/GenBank/DDBJ whole genome shotgun (WGS) entry which is preliminary data.</text>
</comment>
<keyword evidence="1" id="KW-0472">Membrane</keyword>
<evidence type="ECO:0000313" key="3">
    <source>
        <dbReference type="Proteomes" id="UP001209878"/>
    </source>
</evidence>
<sequence>MSPVIWWTSVCGNATEDDAFWSDSISVNTSNPDLTRCFQSTLLAWLPGGYLWLSSLFYVPVLAARPTCSRWADTSRRNAVKLVSVVVS</sequence>
<proteinExistence type="predicted"/>
<dbReference type="AlphaFoldDB" id="A0AAD9NJU4"/>
<keyword evidence="1" id="KW-1133">Transmembrane helix</keyword>
<keyword evidence="3" id="KW-1185">Reference proteome</keyword>
<dbReference type="EMBL" id="JAODUO010001174">
    <property type="protein sequence ID" value="KAK2169809.1"/>
    <property type="molecule type" value="Genomic_DNA"/>
</dbReference>
<reference evidence="2" key="1">
    <citation type="journal article" date="2023" name="Mol. Biol. Evol.">
        <title>Third-Generation Sequencing Reveals the Adaptive Role of the Epigenome in Three Deep-Sea Polychaetes.</title>
        <authorList>
            <person name="Perez M."/>
            <person name="Aroh O."/>
            <person name="Sun Y."/>
            <person name="Lan Y."/>
            <person name="Juniper S.K."/>
            <person name="Young C.R."/>
            <person name="Angers B."/>
            <person name="Qian P.Y."/>
        </authorList>
    </citation>
    <scope>NUCLEOTIDE SEQUENCE</scope>
    <source>
        <strain evidence="2">R07B-5</strain>
    </source>
</reference>
<protein>
    <submittedName>
        <fullName evidence="2">Uncharacterized protein</fullName>
    </submittedName>
</protein>
<evidence type="ECO:0000313" key="2">
    <source>
        <dbReference type="EMBL" id="KAK2169809.1"/>
    </source>
</evidence>
<feature type="transmembrane region" description="Helical" evidence="1">
    <location>
        <begin position="42"/>
        <end position="63"/>
    </location>
</feature>